<dbReference type="NCBIfam" id="TIGR02780">
    <property type="entry name" value="TrbJ_Ti"/>
    <property type="match status" value="1"/>
</dbReference>
<dbReference type="Proteomes" id="UP001556118">
    <property type="component" value="Unassembled WGS sequence"/>
</dbReference>
<feature type="coiled-coil region" evidence="1">
    <location>
        <begin position="56"/>
        <end position="90"/>
    </location>
</feature>
<evidence type="ECO:0000256" key="1">
    <source>
        <dbReference type="SAM" id="Coils"/>
    </source>
</evidence>
<keyword evidence="1" id="KW-0175">Coiled coil</keyword>
<sequence>MAVFFPRNSGAAGGRYLSAGALGLAAITLGAASAILPVSPAQAVVVFDPSNYSQNILTAARTLQQINNQIRSLQNQAQSLVNEAKNLSTIRFPEIQAITQTLQQIDQLMAQARGIQFRVAGLDQQFGGLFPTDFNRALTLNQQVIAARARLESQMDAYRQTMGVQAKVVENVEVDARTLSAIVGRSQNAEGALQVGQATNQLLALTAKQQFQIQSLMAAQYRAQAMEQARALQAQVDARTATTRFLGSDSAYTPQ</sequence>
<evidence type="ECO:0000313" key="2">
    <source>
        <dbReference type="EMBL" id="MEW9855629.1"/>
    </source>
</evidence>
<evidence type="ECO:0000313" key="3">
    <source>
        <dbReference type="Proteomes" id="UP001556118"/>
    </source>
</evidence>
<keyword evidence="3" id="KW-1185">Reference proteome</keyword>
<proteinExistence type="predicted"/>
<name>A0ABV3RD67_9SPHN</name>
<comment type="caution">
    <text evidence="2">The sequence shown here is derived from an EMBL/GenBank/DDBJ whole genome shotgun (WGS) entry which is preliminary data.</text>
</comment>
<dbReference type="NCBIfam" id="NF010448">
    <property type="entry name" value="PRK13874.1"/>
    <property type="match status" value="1"/>
</dbReference>
<reference evidence="2 3" key="1">
    <citation type="submission" date="2024-06" db="EMBL/GenBank/DDBJ databases">
        <title>Novosphingobium rhizovicinus M1R2S20.</title>
        <authorList>
            <person name="Sun J.-Q."/>
        </authorList>
    </citation>
    <scope>NUCLEOTIDE SEQUENCE [LARGE SCALE GENOMIC DNA]</scope>
    <source>
        <strain evidence="2 3">M1R2S20</strain>
    </source>
</reference>
<protein>
    <submittedName>
        <fullName evidence="2">P-type conjugative transfer protein TrbJ</fullName>
    </submittedName>
</protein>
<gene>
    <name evidence="2" type="primary">trbJ</name>
    <name evidence="2" type="ORF">ABUH87_10705</name>
</gene>
<dbReference type="RefSeq" id="WP_367773401.1">
    <property type="nucleotide sequence ID" value="NZ_JBFNXR010000035.1"/>
</dbReference>
<dbReference type="InterPro" id="IPR014147">
    <property type="entry name" value="T4SS_TrbJ"/>
</dbReference>
<dbReference type="EMBL" id="JBFNXR010000035">
    <property type="protein sequence ID" value="MEW9855629.1"/>
    <property type="molecule type" value="Genomic_DNA"/>
</dbReference>
<organism evidence="2 3">
    <name type="scientific">Novosphingobium rhizovicinum</name>
    <dbReference type="NCBI Taxonomy" id="3228928"/>
    <lineage>
        <taxon>Bacteria</taxon>
        <taxon>Pseudomonadati</taxon>
        <taxon>Pseudomonadota</taxon>
        <taxon>Alphaproteobacteria</taxon>
        <taxon>Sphingomonadales</taxon>
        <taxon>Sphingomonadaceae</taxon>
        <taxon>Novosphingobium</taxon>
    </lineage>
</organism>
<accession>A0ABV3RD67</accession>